<keyword evidence="5" id="KW-0804">Transcription</keyword>
<evidence type="ECO:0000256" key="4">
    <source>
        <dbReference type="ARBA" id="ARBA00023125"/>
    </source>
</evidence>
<dbReference type="PANTHER" id="PTHR47540">
    <property type="entry name" value="THIAMINE REPRESSIBLE GENES REGULATORY PROTEIN THI5"/>
    <property type="match status" value="1"/>
</dbReference>
<dbReference type="SMART" id="SM00066">
    <property type="entry name" value="GAL4"/>
    <property type="match status" value="1"/>
</dbReference>
<feature type="compositionally biased region" description="Polar residues" evidence="7">
    <location>
        <begin position="159"/>
        <end position="170"/>
    </location>
</feature>
<evidence type="ECO:0000313" key="10">
    <source>
        <dbReference type="EMBL" id="OGE58446.1"/>
    </source>
</evidence>
<dbReference type="PANTHER" id="PTHR47540:SF3">
    <property type="entry name" value="ZN(II)2CYS6 TRANSCRIPTION FACTOR (EUROFUNG)"/>
    <property type="match status" value="1"/>
</dbReference>
<evidence type="ECO:0000256" key="1">
    <source>
        <dbReference type="ARBA" id="ARBA00004123"/>
    </source>
</evidence>
<keyword evidence="8" id="KW-0472">Membrane</keyword>
<dbReference type="GO" id="GO:0000981">
    <property type="term" value="F:DNA-binding transcription factor activity, RNA polymerase II-specific"/>
    <property type="evidence" value="ECO:0007669"/>
    <property type="project" value="InterPro"/>
</dbReference>
<evidence type="ECO:0000256" key="3">
    <source>
        <dbReference type="ARBA" id="ARBA00023015"/>
    </source>
</evidence>
<dbReference type="AlphaFoldDB" id="A0A1F5LZD4"/>
<dbReference type="OrthoDB" id="4456959at2759"/>
<comment type="subcellular location">
    <subcellularLocation>
        <location evidence="1">Nucleus</location>
    </subcellularLocation>
</comment>
<feature type="compositionally biased region" description="Polar residues" evidence="7">
    <location>
        <begin position="76"/>
        <end position="88"/>
    </location>
</feature>
<feature type="region of interest" description="Disordered" evidence="7">
    <location>
        <begin position="151"/>
        <end position="174"/>
    </location>
</feature>
<keyword evidence="3" id="KW-0805">Transcription regulation</keyword>
<gene>
    <name evidence="10" type="ORF">PENARI_c001G04960</name>
</gene>
<feature type="transmembrane region" description="Helical" evidence="8">
    <location>
        <begin position="576"/>
        <end position="594"/>
    </location>
</feature>
<evidence type="ECO:0000256" key="2">
    <source>
        <dbReference type="ARBA" id="ARBA00022723"/>
    </source>
</evidence>
<dbReference type="PROSITE" id="PS50048">
    <property type="entry name" value="ZN2_CY6_FUNGAL_2"/>
    <property type="match status" value="1"/>
</dbReference>
<dbReference type="GO" id="GO:0006351">
    <property type="term" value="P:DNA-templated transcription"/>
    <property type="evidence" value="ECO:0007669"/>
    <property type="project" value="InterPro"/>
</dbReference>
<dbReference type="GO" id="GO:0045944">
    <property type="term" value="P:positive regulation of transcription by RNA polymerase II"/>
    <property type="evidence" value="ECO:0007669"/>
    <property type="project" value="TreeGrafter"/>
</dbReference>
<evidence type="ECO:0000256" key="7">
    <source>
        <dbReference type="SAM" id="MobiDB-lite"/>
    </source>
</evidence>
<name>A0A1F5LZD4_PENAI</name>
<evidence type="ECO:0000259" key="9">
    <source>
        <dbReference type="PROSITE" id="PS50048"/>
    </source>
</evidence>
<dbReference type="GO" id="GO:0008270">
    <property type="term" value="F:zinc ion binding"/>
    <property type="evidence" value="ECO:0007669"/>
    <property type="project" value="InterPro"/>
</dbReference>
<organism evidence="10 11">
    <name type="scientific">Penicillium arizonense</name>
    <dbReference type="NCBI Taxonomy" id="1835702"/>
    <lineage>
        <taxon>Eukaryota</taxon>
        <taxon>Fungi</taxon>
        <taxon>Dikarya</taxon>
        <taxon>Ascomycota</taxon>
        <taxon>Pezizomycotina</taxon>
        <taxon>Eurotiomycetes</taxon>
        <taxon>Eurotiomycetidae</taxon>
        <taxon>Eurotiales</taxon>
        <taxon>Aspergillaceae</taxon>
        <taxon>Penicillium</taxon>
    </lineage>
</organism>
<evidence type="ECO:0000256" key="8">
    <source>
        <dbReference type="SAM" id="Phobius"/>
    </source>
</evidence>
<dbReference type="Proteomes" id="UP000177622">
    <property type="component" value="Unassembled WGS sequence"/>
</dbReference>
<feature type="domain" description="Zn(2)-C6 fungal-type" evidence="9">
    <location>
        <begin position="23"/>
        <end position="52"/>
    </location>
</feature>
<evidence type="ECO:0000256" key="5">
    <source>
        <dbReference type="ARBA" id="ARBA00023163"/>
    </source>
</evidence>
<keyword evidence="8" id="KW-1133">Transmembrane helix</keyword>
<dbReference type="GO" id="GO:0043565">
    <property type="term" value="F:sequence-specific DNA binding"/>
    <property type="evidence" value="ECO:0007669"/>
    <property type="project" value="TreeGrafter"/>
</dbReference>
<dbReference type="CDD" id="cd00067">
    <property type="entry name" value="GAL4"/>
    <property type="match status" value="1"/>
</dbReference>
<dbReference type="GeneID" id="34571239"/>
<protein>
    <recommendedName>
        <fullName evidence="9">Zn(2)-C6 fungal-type domain-containing protein</fullName>
    </recommendedName>
</protein>
<comment type="caution">
    <text evidence="10">The sequence shown here is derived from an EMBL/GenBank/DDBJ whole genome shotgun (WGS) entry which is preliminary data.</text>
</comment>
<keyword evidence="4" id="KW-0238">DNA-binding</keyword>
<reference evidence="10 11" key="1">
    <citation type="journal article" date="2016" name="Sci. Rep.">
        <title>Penicillium arizonense, a new, genome sequenced fungal species, reveals a high chemical diversity in secreted metabolites.</title>
        <authorList>
            <person name="Grijseels S."/>
            <person name="Nielsen J.C."/>
            <person name="Randelovic M."/>
            <person name="Nielsen J."/>
            <person name="Nielsen K.F."/>
            <person name="Workman M."/>
            <person name="Frisvad J.C."/>
        </authorList>
    </citation>
    <scope>NUCLEOTIDE SEQUENCE [LARGE SCALE GENOMIC DNA]</scope>
    <source>
        <strain evidence="10 11">CBS 141311</strain>
    </source>
</reference>
<feature type="compositionally biased region" description="Polar residues" evidence="7">
    <location>
        <begin position="96"/>
        <end position="105"/>
    </location>
</feature>
<dbReference type="Pfam" id="PF00172">
    <property type="entry name" value="Zn_clus"/>
    <property type="match status" value="1"/>
</dbReference>
<dbReference type="SMART" id="SM00906">
    <property type="entry name" value="Fungal_trans"/>
    <property type="match status" value="1"/>
</dbReference>
<evidence type="ECO:0000313" key="11">
    <source>
        <dbReference type="Proteomes" id="UP000177622"/>
    </source>
</evidence>
<keyword evidence="8" id="KW-0812">Transmembrane</keyword>
<dbReference type="CDD" id="cd12148">
    <property type="entry name" value="fungal_TF_MHR"/>
    <property type="match status" value="1"/>
</dbReference>
<dbReference type="RefSeq" id="XP_022493869.1">
    <property type="nucleotide sequence ID" value="XM_022626505.1"/>
</dbReference>
<dbReference type="InterPro" id="IPR036864">
    <property type="entry name" value="Zn2-C6_fun-type_DNA-bd_sf"/>
</dbReference>
<sequence>MSDEYPNKRRRGRGKERVRVTRACDACKRKKLRCSGTLPCSLCLRSGANCEYNADYTRGKKTEIPLLEHHEIASLQSPPITAKSATNAKSEKLDSKQQSSGRSIMSTKEISLPTAASPTLAHARVADQNHARYSLDHDTRQPNPHLAALQGEEGEEAISSRNSPEPNQTDLEGHYVGPSSGVSFLLRVQKRIHENVAVFSNGPIFNFGDAPLLKHDSHFLVLPPKDEAKILVNRYFDFAFPTHRFLHQATIETWLDTFYSDVHGSDDSLSQAVKALLLMVMVQGKQYLSNHGPAVGQSVKSNVYFAASENHLLKETGSVRLASIQARLAQCFYLLSESRVNHCWSLFGTTGRLALAIGLHRRWRREAISDHIESECRKRVFWCAYSLDIYLSAALGRPKIFHDEDIDQDLPACASDLQITTSAILPAFSPGQSVMLAPVFHAKLVRIISGVLKELYGLKKKNLEAQAVIAQKYGASLAEWRSGIGPFLETSNIELLQPTYQRQYNVLNLAFAHAEILLYRPFLLRNLASLGRRSGHTHSQLQQDIQTNVEKCLQAASTIAGLFKQLCRSKRMYRSFWFTHYYVFCAIVVLYVYVIQHRSTPAQYLSQYLQMGEEAQKDLAECGNLASFPQRYVVVLEELRKEALRLTNSPPTFTAVGGVGHACGDLAQTDHFESGSVSAAQATDSMRNYEQPASPEWIPNFVQDPSPASYLADMTGWSEFDSLVLTGLGELGHLFPDDTGQYQ</sequence>
<evidence type="ECO:0000256" key="6">
    <source>
        <dbReference type="ARBA" id="ARBA00023242"/>
    </source>
</evidence>
<dbReference type="GO" id="GO:0005634">
    <property type="term" value="C:nucleus"/>
    <property type="evidence" value="ECO:0007669"/>
    <property type="project" value="UniProtKB-SubCell"/>
</dbReference>
<proteinExistence type="predicted"/>
<dbReference type="Pfam" id="PF04082">
    <property type="entry name" value="Fungal_trans"/>
    <property type="match status" value="1"/>
</dbReference>
<dbReference type="InterPro" id="IPR001138">
    <property type="entry name" value="Zn2Cys6_DnaBD"/>
</dbReference>
<accession>A0A1F5LZD4</accession>
<dbReference type="PROSITE" id="PS00463">
    <property type="entry name" value="ZN2_CY6_FUNGAL_1"/>
    <property type="match status" value="1"/>
</dbReference>
<keyword evidence="6" id="KW-0539">Nucleus</keyword>
<dbReference type="SUPFAM" id="SSF57701">
    <property type="entry name" value="Zn2/Cys6 DNA-binding domain"/>
    <property type="match status" value="1"/>
</dbReference>
<dbReference type="InterPro" id="IPR007219">
    <property type="entry name" value="XnlR_reg_dom"/>
</dbReference>
<dbReference type="EMBL" id="LXJU01000001">
    <property type="protein sequence ID" value="OGE58446.1"/>
    <property type="molecule type" value="Genomic_DNA"/>
</dbReference>
<feature type="region of interest" description="Disordered" evidence="7">
    <location>
        <begin position="76"/>
        <end position="105"/>
    </location>
</feature>
<dbReference type="STRING" id="1835702.A0A1F5LZD4"/>
<keyword evidence="11" id="KW-1185">Reference proteome</keyword>
<dbReference type="InterPro" id="IPR051711">
    <property type="entry name" value="Stress_Response_Reg"/>
</dbReference>
<keyword evidence="2" id="KW-0479">Metal-binding</keyword>
<dbReference type="Gene3D" id="4.10.240.10">
    <property type="entry name" value="Zn(2)-C6 fungal-type DNA-binding domain"/>
    <property type="match status" value="1"/>
</dbReference>